<dbReference type="Proteomes" id="UP001497045">
    <property type="component" value="Unassembled WGS sequence"/>
</dbReference>
<comment type="caution">
    <text evidence="1">The sequence shown here is derived from an EMBL/GenBank/DDBJ whole genome shotgun (WGS) entry which is preliminary data.</text>
</comment>
<gene>
    <name evidence="1" type="ORF">AAEO60_05205</name>
</gene>
<organism evidence="1 2">
    <name type="scientific">Aurantiacibacter gilvus</name>
    <dbReference type="NCBI Taxonomy" id="3139141"/>
    <lineage>
        <taxon>Bacteria</taxon>
        <taxon>Pseudomonadati</taxon>
        <taxon>Pseudomonadota</taxon>
        <taxon>Alphaproteobacteria</taxon>
        <taxon>Sphingomonadales</taxon>
        <taxon>Erythrobacteraceae</taxon>
        <taxon>Aurantiacibacter</taxon>
    </lineage>
</organism>
<name>A0ABU9ID24_9SPHN</name>
<accession>A0ABU9ID24</accession>
<dbReference type="EMBL" id="JBBYHV010000001">
    <property type="protein sequence ID" value="MEL1250062.1"/>
    <property type="molecule type" value="Genomic_DNA"/>
</dbReference>
<proteinExistence type="predicted"/>
<protein>
    <submittedName>
        <fullName evidence="1">Uncharacterized protein</fullName>
    </submittedName>
</protein>
<reference evidence="1 2" key="1">
    <citation type="submission" date="2024-04" db="EMBL/GenBank/DDBJ databases">
        <title>Aurantiacibacter sp. DGU6 16S ribosomal RNA gene Genome sequencing and assembly.</title>
        <authorList>
            <person name="Park S."/>
        </authorList>
    </citation>
    <scope>NUCLEOTIDE SEQUENCE [LARGE SCALE GENOMIC DNA]</scope>
    <source>
        <strain evidence="1 2">DGU6</strain>
    </source>
</reference>
<sequence length="41" mass="4667">MTFLIFLVIVLVVGLVVAWYDGGQEEQRLITQPVDMSEIRS</sequence>
<keyword evidence="2" id="KW-1185">Reference proteome</keyword>
<evidence type="ECO:0000313" key="1">
    <source>
        <dbReference type="EMBL" id="MEL1250062.1"/>
    </source>
</evidence>
<dbReference type="RefSeq" id="WP_341672582.1">
    <property type="nucleotide sequence ID" value="NZ_JBBYHV010000001.1"/>
</dbReference>
<evidence type="ECO:0000313" key="2">
    <source>
        <dbReference type="Proteomes" id="UP001497045"/>
    </source>
</evidence>